<organism evidence="1 2">
    <name type="scientific">Paenibacillus anseongense</name>
    <dbReference type="NCBI Taxonomy" id="2682845"/>
    <lineage>
        <taxon>Bacteria</taxon>
        <taxon>Bacillati</taxon>
        <taxon>Bacillota</taxon>
        <taxon>Bacilli</taxon>
        <taxon>Bacillales</taxon>
        <taxon>Paenibacillaceae</taxon>
        <taxon>Paenibacillus</taxon>
    </lineage>
</organism>
<dbReference type="EMBL" id="WSEM01000034">
    <property type="protein sequence ID" value="MVQ39483.1"/>
    <property type="molecule type" value="Genomic_DNA"/>
</dbReference>
<evidence type="ECO:0000313" key="1">
    <source>
        <dbReference type="EMBL" id="MVQ39483.1"/>
    </source>
</evidence>
<reference evidence="1 2" key="1">
    <citation type="submission" date="2019-12" db="EMBL/GenBank/DDBJ databases">
        <authorList>
            <person name="Huq M.A."/>
        </authorList>
    </citation>
    <scope>NUCLEOTIDE SEQUENCE [LARGE SCALE GENOMIC DNA]</scope>
    <source>
        <strain evidence="1 2">MAH-34</strain>
    </source>
</reference>
<dbReference type="RefSeq" id="WP_157325609.1">
    <property type="nucleotide sequence ID" value="NZ_WSEM01000034.1"/>
</dbReference>
<dbReference type="Proteomes" id="UP000467637">
    <property type="component" value="Unassembled WGS sequence"/>
</dbReference>
<name>A0ABW9UHY0_9BACL</name>
<protein>
    <submittedName>
        <fullName evidence="1">Uncharacterized protein</fullName>
    </submittedName>
</protein>
<comment type="caution">
    <text evidence="1">The sequence shown here is derived from an EMBL/GenBank/DDBJ whole genome shotgun (WGS) entry which is preliminary data.</text>
</comment>
<accession>A0ABW9UHY0</accession>
<evidence type="ECO:0000313" key="2">
    <source>
        <dbReference type="Proteomes" id="UP000467637"/>
    </source>
</evidence>
<proteinExistence type="predicted"/>
<sequence>MEVNRLLITSKPYFDESLVGFLSRLALLNNYSISWLYGGLGVDVLNMRNDYQLGKAVIDQTKLAK</sequence>
<gene>
    <name evidence="1" type="ORF">GON05_33320</name>
</gene>
<keyword evidence="2" id="KW-1185">Reference proteome</keyword>